<feature type="region of interest" description="Disordered" evidence="1">
    <location>
        <begin position="91"/>
        <end position="125"/>
    </location>
</feature>
<feature type="compositionally biased region" description="Low complexity" evidence="1">
    <location>
        <begin position="91"/>
        <end position="104"/>
    </location>
</feature>
<dbReference type="Proteomes" id="UP000297245">
    <property type="component" value="Unassembled WGS sequence"/>
</dbReference>
<feature type="compositionally biased region" description="Polar residues" evidence="1">
    <location>
        <begin position="112"/>
        <end position="125"/>
    </location>
</feature>
<reference evidence="2 3" key="1">
    <citation type="journal article" date="2019" name="Nat. Ecol. Evol.">
        <title>Megaphylogeny resolves global patterns of mushroom evolution.</title>
        <authorList>
            <person name="Varga T."/>
            <person name="Krizsan K."/>
            <person name="Foldi C."/>
            <person name="Dima B."/>
            <person name="Sanchez-Garcia M."/>
            <person name="Sanchez-Ramirez S."/>
            <person name="Szollosi G.J."/>
            <person name="Szarkandi J.G."/>
            <person name="Papp V."/>
            <person name="Albert L."/>
            <person name="Andreopoulos W."/>
            <person name="Angelini C."/>
            <person name="Antonin V."/>
            <person name="Barry K.W."/>
            <person name="Bougher N.L."/>
            <person name="Buchanan P."/>
            <person name="Buyck B."/>
            <person name="Bense V."/>
            <person name="Catcheside P."/>
            <person name="Chovatia M."/>
            <person name="Cooper J."/>
            <person name="Damon W."/>
            <person name="Desjardin D."/>
            <person name="Finy P."/>
            <person name="Geml J."/>
            <person name="Haridas S."/>
            <person name="Hughes K."/>
            <person name="Justo A."/>
            <person name="Karasinski D."/>
            <person name="Kautmanova I."/>
            <person name="Kiss B."/>
            <person name="Kocsube S."/>
            <person name="Kotiranta H."/>
            <person name="LaButti K.M."/>
            <person name="Lechner B.E."/>
            <person name="Liimatainen K."/>
            <person name="Lipzen A."/>
            <person name="Lukacs Z."/>
            <person name="Mihaltcheva S."/>
            <person name="Morgado L.N."/>
            <person name="Niskanen T."/>
            <person name="Noordeloos M.E."/>
            <person name="Ohm R.A."/>
            <person name="Ortiz-Santana B."/>
            <person name="Ovrebo C."/>
            <person name="Racz N."/>
            <person name="Riley R."/>
            <person name="Savchenko A."/>
            <person name="Shiryaev A."/>
            <person name="Soop K."/>
            <person name="Spirin V."/>
            <person name="Szebenyi C."/>
            <person name="Tomsovsky M."/>
            <person name="Tulloss R.E."/>
            <person name="Uehling J."/>
            <person name="Grigoriev I.V."/>
            <person name="Vagvolgyi C."/>
            <person name="Papp T."/>
            <person name="Martin F.M."/>
            <person name="Miettinen O."/>
            <person name="Hibbett D.S."/>
            <person name="Nagy L.G."/>
        </authorList>
    </citation>
    <scope>NUCLEOTIDE SEQUENCE [LARGE SCALE GENOMIC DNA]</scope>
    <source>
        <strain evidence="2 3">CBS 962.96</strain>
    </source>
</reference>
<name>A0A4V4HDM2_DENBC</name>
<proteinExistence type="predicted"/>
<accession>A0A4V4HDM2</accession>
<gene>
    <name evidence="2" type="ORF">K435DRAFT_867276</name>
</gene>
<keyword evidence="3" id="KW-1185">Reference proteome</keyword>
<protein>
    <submittedName>
        <fullName evidence="2">Uncharacterized protein</fullName>
    </submittedName>
</protein>
<evidence type="ECO:0000256" key="1">
    <source>
        <dbReference type="SAM" id="MobiDB-lite"/>
    </source>
</evidence>
<evidence type="ECO:0000313" key="2">
    <source>
        <dbReference type="EMBL" id="THU87425.1"/>
    </source>
</evidence>
<organism evidence="2 3">
    <name type="scientific">Dendrothele bispora (strain CBS 962.96)</name>
    <dbReference type="NCBI Taxonomy" id="1314807"/>
    <lineage>
        <taxon>Eukaryota</taxon>
        <taxon>Fungi</taxon>
        <taxon>Dikarya</taxon>
        <taxon>Basidiomycota</taxon>
        <taxon>Agaricomycotina</taxon>
        <taxon>Agaricomycetes</taxon>
        <taxon>Agaricomycetidae</taxon>
        <taxon>Agaricales</taxon>
        <taxon>Agaricales incertae sedis</taxon>
        <taxon>Dendrothele</taxon>
    </lineage>
</organism>
<sequence length="136" mass="14572">MADENVFTRLSMLRAKVRSCKGAHPGMAEVLRCAVQQTPQKISNKVRGVSMQKIRTFVDMGVRTVGETTLVAATVAAITTFFCVLFPCSKSPSSAPAFKSSQSTPQPPAQSLALSTAPGPSSSPRTSALLRRLVWF</sequence>
<evidence type="ECO:0000313" key="3">
    <source>
        <dbReference type="Proteomes" id="UP000297245"/>
    </source>
</evidence>
<dbReference type="EMBL" id="ML179450">
    <property type="protein sequence ID" value="THU87425.1"/>
    <property type="molecule type" value="Genomic_DNA"/>
</dbReference>
<dbReference type="AlphaFoldDB" id="A0A4V4HDM2"/>